<protein>
    <submittedName>
        <fullName evidence="1">Uncharacterized protein</fullName>
    </submittedName>
</protein>
<evidence type="ECO:0000313" key="2">
    <source>
        <dbReference type="Proteomes" id="UP000466794"/>
    </source>
</evidence>
<accession>A0A7K1V732</accession>
<name>A0A7K1V732_9NOCA</name>
<evidence type="ECO:0000313" key="1">
    <source>
        <dbReference type="EMBL" id="MVU82291.1"/>
    </source>
</evidence>
<comment type="caution">
    <text evidence="1">The sequence shown here is derived from an EMBL/GenBank/DDBJ whole genome shotgun (WGS) entry which is preliminary data.</text>
</comment>
<gene>
    <name evidence="1" type="ORF">GPX89_34280</name>
</gene>
<reference evidence="1 2" key="1">
    <citation type="submission" date="2019-12" db="EMBL/GenBank/DDBJ databases">
        <title>Nocardia sp. nov. ET3-3 isolated from soil.</title>
        <authorList>
            <person name="Kanchanasin P."/>
            <person name="Tanasupawat S."/>
            <person name="Yuki M."/>
            <person name="Kudo T."/>
        </authorList>
    </citation>
    <scope>NUCLEOTIDE SEQUENCE [LARGE SCALE GENOMIC DNA]</scope>
    <source>
        <strain evidence="1 2">ET3-3</strain>
    </source>
</reference>
<keyword evidence="2" id="KW-1185">Reference proteome</keyword>
<dbReference type="AlphaFoldDB" id="A0A7K1V732"/>
<sequence length="112" mass="13060">MNAEQYRRSREQAVGAVADVLAVLEGEPRRRDVLFWQNRFAEMARYLANTEVDDEQALRETSEFVSELYARGRNITDFYLVRTDFDEQRAVNIEFENKLAVLERIVGRGKGL</sequence>
<dbReference type="Proteomes" id="UP000466794">
    <property type="component" value="Unassembled WGS sequence"/>
</dbReference>
<dbReference type="RefSeq" id="WP_157391849.1">
    <property type="nucleotide sequence ID" value="NZ_WRPP01000008.1"/>
</dbReference>
<proteinExistence type="predicted"/>
<dbReference type="EMBL" id="WRPP01000008">
    <property type="protein sequence ID" value="MVU82291.1"/>
    <property type="molecule type" value="Genomic_DNA"/>
</dbReference>
<organism evidence="1 2">
    <name type="scientific">Nocardia terrae</name>
    <dbReference type="NCBI Taxonomy" id="2675851"/>
    <lineage>
        <taxon>Bacteria</taxon>
        <taxon>Bacillati</taxon>
        <taxon>Actinomycetota</taxon>
        <taxon>Actinomycetes</taxon>
        <taxon>Mycobacteriales</taxon>
        <taxon>Nocardiaceae</taxon>
        <taxon>Nocardia</taxon>
    </lineage>
</organism>